<organism evidence="1 2">
    <name type="scientific">Siminovitchia terrae</name>
    <name type="common">Bacillus terrae</name>
    <dbReference type="NCBI Taxonomy" id="1914933"/>
    <lineage>
        <taxon>Bacteria</taxon>
        <taxon>Bacillati</taxon>
        <taxon>Bacillota</taxon>
        <taxon>Bacilli</taxon>
        <taxon>Bacillales</taxon>
        <taxon>Bacillaceae</taxon>
        <taxon>Siminovitchia</taxon>
    </lineage>
</organism>
<gene>
    <name evidence="1" type="ORF">D5F11_009020</name>
</gene>
<dbReference type="AlphaFoldDB" id="A0A429X9T6"/>
<dbReference type="RefSeq" id="WP_120119305.1">
    <property type="nucleotide sequence ID" value="NZ_QYTW02000006.1"/>
</dbReference>
<reference evidence="1 2" key="1">
    <citation type="submission" date="2018-12" db="EMBL/GenBank/DDBJ databases">
        <authorList>
            <person name="Sun L."/>
            <person name="Chen Z."/>
        </authorList>
    </citation>
    <scope>NUCLEOTIDE SEQUENCE [LARGE SCALE GENOMIC DNA]</scope>
    <source>
        <strain evidence="1 2">LMG 29736</strain>
    </source>
</reference>
<protein>
    <submittedName>
        <fullName evidence="1">Uncharacterized protein</fullName>
    </submittedName>
</protein>
<dbReference type="EMBL" id="QYTW02000006">
    <property type="protein sequence ID" value="RST60188.1"/>
    <property type="molecule type" value="Genomic_DNA"/>
</dbReference>
<comment type="caution">
    <text evidence="1">The sequence shown here is derived from an EMBL/GenBank/DDBJ whole genome shotgun (WGS) entry which is preliminary data.</text>
</comment>
<dbReference type="Proteomes" id="UP000287296">
    <property type="component" value="Unassembled WGS sequence"/>
</dbReference>
<dbReference type="OrthoDB" id="9861017at2"/>
<name>A0A429X9T6_SIMTE</name>
<evidence type="ECO:0000313" key="2">
    <source>
        <dbReference type="Proteomes" id="UP000287296"/>
    </source>
</evidence>
<sequence length="142" mass="16679">MKCQKEDPLYRNLVVGEYKLVFPANLLRRTRVLDYWLSETVNRIGCLDNFLEDYQNGRVQEEVVLLYDRTDGVVNPVSLVLRPREEGAFIKLDLVLRCVKEGHVKDRVFNLTHDSTDVILNAFFKMLREMSEHHQRSRIISA</sequence>
<proteinExistence type="predicted"/>
<evidence type="ECO:0000313" key="1">
    <source>
        <dbReference type="EMBL" id="RST60188.1"/>
    </source>
</evidence>
<accession>A0A429X9T6</accession>